<dbReference type="OrthoDB" id="428346at2759"/>
<keyword evidence="1" id="KW-0472">Membrane</keyword>
<dbReference type="AlphaFoldDB" id="H2KYG2"/>
<evidence type="ECO:0000313" key="4">
    <source>
        <dbReference type="WormBase" id="C13A2.7a"/>
    </source>
</evidence>
<evidence type="ECO:0000313" key="2">
    <source>
        <dbReference type="EMBL" id="CCD63109.1"/>
    </source>
</evidence>
<sequence length="117" mass="13375">MHLRSFRIFSNKLWNILIYCATIVFIFIVIAKIIKASTFLLTDGYTTEEIPVEEETTTEASYDLSTYNTKTRKGLVTLEELNEKVLAGTGKVAETHERKNKSCFDNYKAKLACNQVK</sequence>
<feature type="transmembrane region" description="Helical" evidence="1">
    <location>
        <begin position="12"/>
        <end position="34"/>
    </location>
</feature>
<dbReference type="WormBase" id="C13A2.7a">
    <property type="protein sequence ID" value="CE35233"/>
    <property type="gene ID" value="WBGene00015724"/>
</dbReference>
<evidence type="ECO:0000313" key="3">
    <source>
        <dbReference type="Proteomes" id="UP000001940"/>
    </source>
</evidence>
<reference evidence="2 3" key="1">
    <citation type="journal article" date="1998" name="Science">
        <title>Genome sequence of the nematode C. elegans: a platform for investigating biology.</title>
        <authorList>
            <consortium name="The C. elegans sequencing consortium"/>
            <person name="Sulson J.E."/>
            <person name="Waterston R."/>
        </authorList>
    </citation>
    <scope>NUCLEOTIDE SEQUENCE [LARGE SCALE GENOMIC DNA]</scope>
    <source>
        <strain evidence="2 3">Bristol N2</strain>
    </source>
</reference>
<accession>H2KYG2</accession>
<dbReference type="GeneID" id="182555"/>
<protein>
    <submittedName>
        <fullName evidence="2">Methyltransf_11 domain-containing protein</fullName>
    </submittedName>
</protein>
<dbReference type="Proteomes" id="UP000001940">
    <property type="component" value="Chromosome V"/>
</dbReference>
<keyword evidence="3" id="KW-1185">Reference proteome</keyword>
<name>H2KYG2_CAEEL</name>
<dbReference type="SMR" id="H2KYG2"/>
<proteinExistence type="predicted"/>
<dbReference type="RefSeq" id="NP_001359829.1">
    <property type="nucleotide sequence ID" value="NM_001373052.1"/>
</dbReference>
<dbReference type="AGR" id="WB:WBGene00015724"/>
<gene>
    <name evidence="2 4" type="ORF">C13A2.7</name>
    <name evidence="2" type="ORF">CELE_C13A2.7</name>
</gene>
<dbReference type="EMBL" id="BX284605">
    <property type="protein sequence ID" value="CCD63109.1"/>
    <property type="molecule type" value="Genomic_DNA"/>
</dbReference>
<organism evidence="2 3">
    <name type="scientific">Caenorhabditis elegans</name>
    <dbReference type="NCBI Taxonomy" id="6239"/>
    <lineage>
        <taxon>Eukaryota</taxon>
        <taxon>Metazoa</taxon>
        <taxon>Ecdysozoa</taxon>
        <taxon>Nematoda</taxon>
        <taxon>Chromadorea</taxon>
        <taxon>Rhabditida</taxon>
        <taxon>Rhabditina</taxon>
        <taxon>Rhabditomorpha</taxon>
        <taxon>Rhabditoidea</taxon>
        <taxon>Rhabditidae</taxon>
        <taxon>Peloderinae</taxon>
        <taxon>Caenorhabditis</taxon>
    </lineage>
</organism>
<keyword evidence="1" id="KW-0812">Transmembrane</keyword>
<dbReference type="HOGENOM" id="CLU_2086982_0_0_1"/>
<evidence type="ECO:0000256" key="1">
    <source>
        <dbReference type="SAM" id="Phobius"/>
    </source>
</evidence>
<dbReference type="ExpressionAtlas" id="H2KYG2">
    <property type="expression patterns" value="baseline"/>
</dbReference>
<keyword evidence="1" id="KW-1133">Transmembrane helix</keyword>
<dbReference type="CTD" id="182555"/>